<gene>
    <name evidence="1" type="ORF">SAMN02746009_03439</name>
</gene>
<reference evidence="2" key="1">
    <citation type="submission" date="2016-11" db="EMBL/GenBank/DDBJ databases">
        <authorList>
            <person name="Varghese N."/>
            <person name="Submissions S."/>
        </authorList>
    </citation>
    <scope>NUCLEOTIDE SEQUENCE [LARGE SCALE GENOMIC DNA]</scope>
    <source>
        <strain evidence="2">DSM 18569</strain>
    </source>
</reference>
<sequence>MTTDLLNATIHALQTGLTSIPLSAAQDNTETWQHQLLQSGEPALQDIGRELGNLQSLLSSGSLNAASIGRSLSMLGAQTTQAATHAEEELQATLRTLGDQLLEAGRKLETQAAA</sequence>
<dbReference type="AlphaFoldDB" id="A0A1M7DRE9"/>
<evidence type="ECO:0000313" key="1">
    <source>
        <dbReference type="EMBL" id="SHL82052.1"/>
    </source>
</evidence>
<proteinExistence type="predicted"/>
<protein>
    <submittedName>
        <fullName evidence="1">Uncharacterized protein</fullName>
    </submittedName>
</protein>
<name>A0A1M7DRE9_9BACT</name>
<organism evidence="1 2">
    <name type="scientific">Hymenobacter psychrotolerans DSM 18569</name>
    <dbReference type="NCBI Taxonomy" id="1121959"/>
    <lineage>
        <taxon>Bacteria</taxon>
        <taxon>Pseudomonadati</taxon>
        <taxon>Bacteroidota</taxon>
        <taxon>Cytophagia</taxon>
        <taxon>Cytophagales</taxon>
        <taxon>Hymenobacteraceae</taxon>
        <taxon>Hymenobacter</taxon>
    </lineage>
</organism>
<dbReference type="STRING" id="1121959.SAMN02746009_03439"/>
<accession>A0A1M7DRE9</accession>
<dbReference type="OrthoDB" id="884743at2"/>
<dbReference type="Proteomes" id="UP000183947">
    <property type="component" value="Unassembled WGS sequence"/>
</dbReference>
<dbReference type="EMBL" id="FRAS01000022">
    <property type="protein sequence ID" value="SHL82052.1"/>
    <property type="molecule type" value="Genomic_DNA"/>
</dbReference>
<evidence type="ECO:0000313" key="2">
    <source>
        <dbReference type="Proteomes" id="UP000183947"/>
    </source>
</evidence>
<keyword evidence="2" id="KW-1185">Reference proteome</keyword>
<dbReference type="RefSeq" id="WP_073287808.1">
    <property type="nucleotide sequence ID" value="NZ_FRAS01000022.1"/>
</dbReference>